<comment type="caution">
    <text evidence="1">The sequence shown here is derived from an EMBL/GenBank/DDBJ whole genome shotgun (WGS) entry which is preliminary data.</text>
</comment>
<dbReference type="EMBL" id="SJPE01000020">
    <property type="protein sequence ID" value="TBX65193.1"/>
    <property type="molecule type" value="Genomic_DNA"/>
</dbReference>
<dbReference type="Proteomes" id="UP000293300">
    <property type="component" value="Unassembled WGS sequence"/>
</dbReference>
<gene>
    <name evidence="1" type="ORF">EZL74_12435</name>
</gene>
<dbReference type="RefSeq" id="WP_131476991.1">
    <property type="nucleotide sequence ID" value="NZ_SJPE01000020.1"/>
</dbReference>
<evidence type="ECO:0000313" key="2">
    <source>
        <dbReference type="Proteomes" id="UP000293300"/>
    </source>
</evidence>
<evidence type="ECO:0000313" key="1">
    <source>
        <dbReference type="EMBL" id="TBX65193.1"/>
    </source>
</evidence>
<organism evidence="1 2">
    <name type="scientific">Flavobacterium silvisoli</name>
    <dbReference type="NCBI Taxonomy" id="2529433"/>
    <lineage>
        <taxon>Bacteria</taxon>
        <taxon>Pseudomonadati</taxon>
        <taxon>Bacteroidota</taxon>
        <taxon>Flavobacteriia</taxon>
        <taxon>Flavobacteriales</taxon>
        <taxon>Flavobacteriaceae</taxon>
        <taxon>Flavobacterium</taxon>
    </lineage>
</organism>
<name>A0A4Q9YPI0_9FLAO</name>
<dbReference type="OrthoDB" id="6656969at2"/>
<dbReference type="AlphaFoldDB" id="A0A4Q9YPI0"/>
<sequence length="160" mass="19620">MKKIRGNRRRLRQIENWKINSLEIDLNYFLKTNKDYVKFRVFPWNPVAMSIHNYPNPKGKIRKKIIESFFEIYERWNVQLKELGKPYYLKIWLFEPDVYNSQVVCAINEKIEYYENIFNETEVKKTIEKSSFAKTTSRIDEYNWELRIEEYGSQVWLGEK</sequence>
<reference evidence="1 2" key="1">
    <citation type="submission" date="2019-02" db="EMBL/GenBank/DDBJ databases">
        <title>Flavobacterium sp. RD-2-33 isolated from forest soil.</title>
        <authorList>
            <person name="Chaudhary D.K."/>
        </authorList>
    </citation>
    <scope>NUCLEOTIDE SEQUENCE [LARGE SCALE GENOMIC DNA]</scope>
    <source>
        <strain evidence="1 2">RD-2-33</strain>
    </source>
</reference>
<keyword evidence="2" id="KW-1185">Reference proteome</keyword>
<protein>
    <submittedName>
        <fullName evidence="1">Uncharacterized protein</fullName>
    </submittedName>
</protein>
<proteinExistence type="predicted"/>
<accession>A0A4Q9YPI0</accession>